<comment type="caution">
    <text evidence="2">The sequence shown here is derived from an EMBL/GenBank/DDBJ whole genome shotgun (WGS) entry which is preliminary data.</text>
</comment>
<reference evidence="2 3" key="1">
    <citation type="submission" date="2018-11" db="EMBL/GenBank/DDBJ databases">
        <title>Sequencing the genomes of 1000 actinobacteria strains.</title>
        <authorList>
            <person name="Klenk H.-P."/>
        </authorList>
    </citation>
    <scope>NUCLEOTIDE SEQUENCE [LARGE SCALE GENOMIC DNA]</scope>
    <source>
        <strain evidence="2 3">DSM 13521</strain>
    </source>
</reference>
<accession>A0A3N2DC76</accession>
<keyword evidence="1" id="KW-1133">Transmembrane helix</keyword>
<sequence>MLHVIFTGLVVAVGVVTVWFAGYVVYRIVKQD</sequence>
<evidence type="ECO:0000313" key="3">
    <source>
        <dbReference type="Proteomes" id="UP000275356"/>
    </source>
</evidence>
<keyword evidence="3" id="KW-1185">Reference proteome</keyword>
<evidence type="ECO:0000256" key="1">
    <source>
        <dbReference type="SAM" id="Phobius"/>
    </source>
</evidence>
<evidence type="ECO:0000313" key="2">
    <source>
        <dbReference type="EMBL" id="ROR97268.1"/>
    </source>
</evidence>
<dbReference type="EMBL" id="RKHQ01000001">
    <property type="protein sequence ID" value="ROR97268.1"/>
    <property type="molecule type" value="Genomic_DNA"/>
</dbReference>
<dbReference type="Proteomes" id="UP000275356">
    <property type="component" value="Unassembled WGS sequence"/>
</dbReference>
<dbReference type="AlphaFoldDB" id="A0A3N2DC76"/>
<keyword evidence="1" id="KW-0472">Membrane</keyword>
<name>A0A3N2DC76_9MICO</name>
<gene>
    <name evidence="2" type="ORF">EDD28_1865</name>
</gene>
<organism evidence="2 3">
    <name type="scientific">Salana multivorans</name>
    <dbReference type="NCBI Taxonomy" id="120377"/>
    <lineage>
        <taxon>Bacteria</taxon>
        <taxon>Bacillati</taxon>
        <taxon>Actinomycetota</taxon>
        <taxon>Actinomycetes</taxon>
        <taxon>Micrococcales</taxon>
        <taxon>Beutenbergiaceae</taxon>
        <taxon>Salana</taxon>
    </lineage>
</organism>
<protein>
    <submittedName>
        <fullName evidence="2">Uncharacterized protein</fullName>
    </submittedName>
</protein>
<feature type="transmembrane region" description="Helical" evidence="1">
    <location>
        <begin position="6"/>
        <end position="26"/>
    </location>
</feature>
<keyword evidence="1" id="KW-0812">Transmembrane</keyword>
<proteinExistence type="predicted"/>